<accession>A0A1E4SBS2</accession>
<evidence type="ECO:0000256" key="5">
    <source>
        <dbReference type="ARBA" id="ARBA00023242"/>
    </source>
</evidence>
<evidence type="ECO:0000256" key="1">
    <source>
        <dbReference type="ARBA" id="ARBA00004123"/>
    </source>
</evidence>
<dbReference type="InterPro" id="IPR022031">
    <property type="entry name" value="Rif1_N"/>
</dbReference>
<proteinExistence type="predicted"/>
<dbReference type="PANTHER" id="PTHR22928:SF3">
    <property type="entry name" value="TELOMERE-ASSOCIATED PROTEIN RIF1"/>
    <property type="match status" value="1"/>
</dbReference>
<name>A0A1E4SBS2_9ASCO</name>
<keyword evidence="6" id="KW-0131">Cell cycle</keyword>
<dbReference type="GO" id="GO:0140445">
    <property type="term" value="C:chromosome, telomeric repeat region"/>
    <property type="evidence" value="ECO:0007669"/>
    <property type="project" value="TreeGrafter"/>
</dbReference>
<evidence type="ECO:0000256" key="3">
    <source>
        <dbReference type="ARBA" id="ARBA00022454"/>
    </source>
</evidence>
<evidence type="ECO:0000313" key="10">
    <source>
        <dbReference type="Proteomes" id="UP000094285"/>
    </source>
</evidence>
<dbReference type="EMBL" id="KV453916">
    <property type="protein sequence ID" value="ODV76953.1"/>
    <property type="molecule type" value="Genomic_DNA"/>
</dbReference>
<protein>
    <recommendedName>
        <fullName evidence="8">Telomere-associated protein Rif1 N-terminal domain-containing protein</fullName>
    </recommendedName>
</protein>
<evidence type="ECO:0000256" key="7">
    <source>
        <dbReference type="SAM" id="MobiDB-lite"/>
    </source>
</evidence>
<keyword evidence="5" id="KW-0539">Nucleus</keyword>
<dbReference type="GO" id="GO:0005634">
    <property type="term" value="C:nucleus"/>
    <property type="evidence" value="ECO:0007669"/>
    <property type="project" value="UniProtKB-SubCell"/>
</dbReference>
<dbReference type="RefSeq" id="XP_020062075.1">
    <property type="nucleotide sequence ID" value="XM_020208412.1"/>
</dbReference>
<dbReference type="GeneID" id="30982549"/>
<evidence type="ECO:0000256" key="6">
    <source>
        <dbReference type="ARBA" id="ARBA00023306"/>
    </source>
</evidence>
<dbReference type="Pfam" id="PF12231">
    <property type="entry name" value="Rif1_N"/>
    <property type="match status" value="1"/>
</dbReference>
<gene>
    <name evidence="9" type="ORF">CANTADRAFT_31661</name>
</gene>
<feature type="non-terminal residue" evidence="9">
    <location>
        <position position="1023"/>
    </location>
</feature>
<feature type="region of interest" description="Disordered" evidence="7">
    <location>
        <begin position="1"/>
        <end position="29"/>
    </location>
</feature>
<dbReference type="OrthoDB" id="4070686at2759"/>
<reference evidence="10" key="1">
    <citation type="submission" date="2016-05" db="EMBL/GenBank/DDBJ databases">
        <title>Comparative genomics of biotechnologically important yeasts.</title>
        <authorList>
            <consortium name="DOE Joint Genome Institute"/>
            <person name="Riley R."/>
            <person name="Haridas S."/>
            <person name="Wolfe K.H."/>
            <person name="Lopes M.R."/>
            <person name="Hittinger C.T."/>
            <person name="Goker M."/>
            <person name="Salamov A."/>
            <person name="Wisecaver J."/>
            <person name="Long T.M."/>
            <person name="Aerts A.L."/>
            <person name="Barry K."/>
            <person name="Choi C."/>
            <person name="Clum A."/>
            <person name="Coughlan A.Y."/>
            <person name="Deshpande S."/>
            <person name="Douglass A.P."/>
            <person name="Hanson S.J."/>
            <person name="Klenk H.-P."/>
            <person name="Labutti K."/>
            <person name="Lapidus A."/>
            <person name="Lindquist E."/>
            <person name="Lipzen A."/>
            <person name="Meier-Kolthoff J.P."/>
            <person name="Ohm R.A."/>
            <person name="Otillar R.P."/>
            <person name="Pangilinan J."/>
            <person name="Peng Y."/>
            <person name="Rokas A."/>
            <person name="Rosa C.A."/>
            <person name="Scheuner C."/>
            <person name="Sibirny A.A."/>
            <person name="Slot J.C."/>
            <person name="Stielow J.B."/>
            <person name="Sun H."/>
            <person name="Kurtzman C.P."/>
            <person name="Blackwell M."/>
            <person name="Grigoriev I.V."/>
            <person name="Jeffries T.W."/>
        </authorList>
    </citation>
    <scope>NUCLEOTIDE SEQUENCE [LARGE SCALE GENOMIC DNA]</scope>
    <source>
        <strain evidence="10">NRRL Y-17324</strain>
    </source>
</reference>
<keyword evidence="10" id="KW-1185">Reference proteome</keyword>
<feature type="domain" description="Telomere-associated protein Rif1 N-terminal" evidence="8">
    <location>
        <begin position="210"/>
        <end position="565"/>
    </location>
</feature>
<organism evidence="9 10">
    <name type="scientific">Suhomyces tanzawaensis NRRL Y-17324</name>
    <dbReference type="NCBI Taxonomy" id="984487"/>
    <lineage>
        <taxon>Eukaryota</taxon>
        <taxon>Fungi</taxon>
        <taxon>Dikarya</taxon>
        <taxon>Ascomycota</taxon>
        <taxon>Saccharomycotina</taxon>
        <taxon>Pichiomycetes</taxon>
        <taxon>Debaryomycetaceae</taxon>
        <taxon>Suhomyces</taxon>
    </lineage>
</organism>
<evidence type="ECO:0000313" key="9">
    <source>
        <dbReference type="EMBL" id="ODV76953.1"/>
    </source>
</evidence>
<dbReference type="AlphaFoldDB" id="A0A1E4SBS2"/>
<feature type="non-terminal residue" evidence="9">
    <location>
        <position position="1"/>
    </location>
</feature>
<dbReference type="Proteomes" id="UP000094285">
    <property type="component" value="Unassembled WGS sequence"/>
</dbReference>
<feature type="compositionally biased region" description="Basic residues" evidence="7">
    <location>
        <begin position="1"/>
        <end position="10"/>
    </location>
</feature>
<dbReference type="PANTHER" id="PTHR22928">
    <property type="entry name" value="TELOMERE-ASSOCIATED PROTEIN RIF1"/>
    <property type="match status" value="1"/>
</dbReference>
<keyword evidence="4" id="KW-0779">Telomere</keyword>
<evidence type="ECO:0000256" key="2">
    <source>
        <dbReference type="ARBA" id="ARBA00004574"/>
    </source>
</evidence>
<dbReference type="GO" id="GO:0000723">
    <property type="term" value="P:telomere maintenance"/>
    <property type="evidence" value="ECO:0007669"/>
    <property type="project" value="TreeGrafter"/>
</dbReference>
<dbReference type="STRING" id="984487.A0A1E4SBS2"/>
<keyword evidence="3" id="KW-0158">Chromosome</keyword>
<evidence type="ECO:0000256" key="4">
    <source>
        <dbReference type="ARBA" id="ARBA00022895"/>
    </source>
</evidence>
<sequence length="1023" mass="117556">KVPNLRRKKNHEQEELNSSPIKKQDHGIPDISPVHLRLINSSPIKRKKSVAFSDDLVSEVPSSPLRPSTPQRSILKTNNLILLNSSPPPTDPNDTRRWTPNHSPSAYGPANPMFWIQGTIIQLAPNSVKLPQLVEGCVSVLVEEDFSKKFEVYATLNNIYKSNPSEVLVKLFTISSTSVHLPQSLKRDPSTNHIINLTYLIKRDILKIEESIFENELEQDKENVSPPRTDPFRIRVINQALKLLNNIMLDPELNNFIPMDEVRWIYKHCASILTKPYISKALVAPYLLIIKDCKFNKKRKKILFESLDIPESLLMSLLNMKSFNSSSIVTEKFLCIRNFVINFPTVMAKNVHHWIGVLILSICNLSCSFYYTKCIGVSINTLLEVSKVFLDNSLVRAAVNQLVESELPEKIKLITSDSPAPIEIYETQDSVKFKKAPAIHYIIGKLEENIMDENYKASMDTWFSITLFLGDNGSLERWMYLSDWLKIPQMCFNTSNLQAKLYALNSWKCLIYSVCHNDLEELKKLVDRPKKAQEAKGSSQNDQGSKSMLNSSFKQKVRLLTHLFSSIESKQPPQTEIMDCLFNLFLSIIYMLLNPCSFRVNVKYLHIYWDKIIQPIIFSFFFKKENDSSNYLQNLGLKILTHLLKPSSMSITERNFNEIRCLNNDPVTLAEINSLPSRWVYTKFDRIFNNIAVVFNLLKLTLDQKVNFFNSFLGSIKGITKKEVKTSELTLDIIDNLPTLLVELFKQEPHSFDLAYRLVIMINDTFDASHLIVDRKDGIYLVILGSCMSTLDITQKKDLLTLITSSLSNKKLISFLIQLTQSEFYSTDMDLIIISFLNNRPIERGQQELLIYGKFCQLEAEGFEPFVKKLIQSVVALLNTEDLRTAFDSLNVEKWSFSVFKYLLLLIQNAPSKTIQSFSKSITEAKLKVATVQLDFVKFLITSNCSYLISVLADPIFELSSAKLFHPIWVSFLESNIENYALLDKLLVKFHDLEDFDVKPFTRNKWDDLPLLKERWLQTNGEL</sequence>
<evidence type="ECO:0000259" key="8">
    <source>
        <dbReference type="Pfam" id="PF12231"/>
    </source>
</evidence>
<comment type="subcellular location">
    <subcellularLocation>
        <location evidence="2">Chromosome</location>
        <location evidence="2">Telomere</location>
    </subcellularLocation>
    <subcellularLocation>
        <location evidence="1">Nucleus</location>
    </subcellularLocation>
</comment>